<proteinExistence type="predicted"/>
<feature type="compositionally biased region" description="Low complexity" evidence="1">
    <location>
        <begin position="150"/>
        <end position="159"/>
    </location>
</feature>
<evidence type="ECO:0000256" key="1">
    <source>
        <dbReference type="SAM" id="MobiDB-lite"/>
    </source>
</evidence>
<dbReference type="AlphaFoldDB" id="T0RRW8"/>
<sequence length="258" mass="27947">MTARTMMQAASPTLVGSMVLATAYVAATSRSAPELAVKLVALVMAAAGWLRARAKAARTMPAAMPAPITRQDESDDVCFVKREGSKKARDVTLEETIVEEKVENGRMVRTCSKRMATIVCPPEENEKHIQMFLKNDRNVLDAIAAPPAEPSSQMTMPTATTPPPTTRITRSTSSTTIGAPSSAIAKDEADEAHPWSDLMGPAAAWLAEKAWTTVSEGLVTIALWSICGVLWNSANNFNSDATFWSLFWKKLQDEFNTA</sequence>
<evidence type="ECO:0000313" key="2">
    <source>
        <dbReference type="EMBL" id="EQC35263.1"/>
    </source>
</evidence>
<keyword evidence="3" id="KW-1185">Reference proteome</keyword>
<organism evidence="2 3">
    <name type="scientific">Saprolegnia diclina (strain VS20)</name>
    <dbReference type="NCBI Taxonomy" id="1156394"/>
    <lineage>
        <taxon>Eukaryota</taxon>
        <taxon>Sar</taxon>
        <taxon>Stramenopiles</taxon>
        <taxon>Oomycota</taxon>
        <taxon>Saprolegniomycetes</taxon>
        <taxon>Saprolegniales</taxon>
        <taxon>Saprolegniaceae</taxon>
        <taxon>Saprolegnia</taxon>
    </lineage>
</organism>
<accession>T0RRW8</accession>
<feature type="region of interest" description="Disordered" evidence="1">
    <location>
        <begin position="147"/>
        <end position="190"/>
    </location>
</feature>
<dbReference type="InParanoid" id="T0RRW8"/>
<dbReference type="RefSeq" id="XP_008611547.1">
    <property type="nucleotide sequence ID" value="XM_008613325.1"/>
</dbReference>
<reference evidence="2 3" key="1">
    <citation type="submission" date="2012-04" db="EMBL/GenBank/DDBJ databases">
        <title>The Genome Sequence of Saprolegnia declina VS20.</title>
        <authorList>
            <consortium name="The Broad Institute Genome Sequencing Platform"/>
            <person name="Russ C."/>
            <person name="Nusbaum C."/>
            <person name="Tyler B."/>
            <person name="van West P."/>
            <person name="Dieguez-Uribeondo J."/>
            <person name="de Bruijn I."/>
            <person name="Tripathy S."/>
            <person name="Jiang R."/>
            <person name="Young S.K."/>
            <person name="Zeng Q."/>
            <person name="Gargeya S."/>
            <person name="Fitzgerald M."/>
            <person name="Haas B."/>
            <person name="Abouelleil A."/>
            <person name="Alvarado L."/>
            <person name="Arachchi H.M."/>
            <person name="Berlin A."/>
            <person name="Chapman S.B."/>
            <person name="Goldberg J."/>
            <person name="Griggs A."/>
            <person name="Gujja S."/>
            <person name="Hansen M."/>
            <person name="Howarth C."/>
            <person name="Imamovic A."/>
            <person name="Larimer J."/>
            <person name="McCowen C."/>
            <person name="Montmayeur A."/>
            <person name="Murphy C."/>
            <person name="Neiman D."/>
            <person name="Pearson M."/>
            <person name="Priest M."/>
            <person name="Roberts A."/>
            <person name="Saif S."/>
            <person name="Shea T."/>
            <person name="Sisk P."/>
            <person name="Sykes S."/>
            <person name="Wortman J."/>
            <person name="Nusbaum C."/>
            <person name="Birren B."/>
        </authorList>
    </citation>
    <scope>NUCLEOTIDE SEQUENCE [LARGE SCALE GENOMIC DNA]</scope>
    <source>
        <strain evidence="2 3">VS20</strain>
    </source>
</reference>
<gene>
    <name evidence="2" type="ORF">SDRG_07490</name>
</gene>
<evidence type="ECO:0000313" key="3">
    <source>
        <dbReference type="Proteomes" id="UP000030762"/>
    </source>
</evidence>
<protein>
    <submittedName>
        <fullName evidence="2">Uncharacterized protein</fullName>
    </submittedName>
</protein>
<dbReference type="OMA" id="RMATIVC"/>
<dbReference type="OrthoDB" id="78901at2759"/>
<dbReference type="GeneID" id="19948217"/>
<name>T0RRW8_SAPDV</name>
<dbReference type="Proteomes" id="UP000030762">
    <property type="component" value="Unassembled WGS sequence"/>
</dbReference>
<dbReference type="VEuPathDB" id="FungiDB:SDRG_07490"/>
<feature type="compositionally biased region" description="Low complexity" evidence="1">
    <location>
        <begin position="166"/>
        <end position="177"/>
    </location>
</feature>
<dbReference type="EMBL" id="JH767152">
    <property type="protein sequence ID" value="EQC35263.1"/>
    <property type="molecule type" value="Genomic_DNA"/>
</dbReference>